<dbReference type="Proteomes" id="UP001439008">
    <property type="component" value="Unassembled WGS sequence"/>
</dbReference>
<name>A0ABV2AN32_9EUKA</name>
<dbReference type="EMBL" id="JBDODL010001056">
    <property type="protein sequence ID" value="MES1921057.1"/>
    <property type="molecule type" value="Genomic_DNA"/>
</dbReference>
<accession>A0ABV2AN32</accession>
<feature type="non-terminal residue" evidence="2">
    <location>
        <position position="193"/>
    </location>
</feature>
<dbReference type="PANTHER" id="PTHR12849">
    <property type="entry name" value="RNA LARIAT DEBRANCHING ENZYME"/>
    <property type="match status" value="1"/>
</dbReference>
<dbReference type="SUPFAM" id="SSF56300">
    <property type="entry name" value="Metallo-dependent phosphatases"/>
    <property type="match status" value="1"/>
</dbReference>
<feature type="domain" description="Calcineurin-like phosphoesterase" evidence="1">
    <location>
        <begin position="1"/>
        <end position="182"/>
    </location>
</feature>
<evidence type="ECO:0000259" key="1">
    <source>
        <dbReference type="Pfam" id="PF00149"/>
    </source>
</evidence>
<dbReference type="InterPro" id="IPR029052">
    <property type="entry name" value="Metallo-depent_PP-like"/>
</dbReference>
<dbReference type="PANTHER" id="PTHR12849:SF0">
    <property type="entry name" value="LARIAT DEBRANCHING ENZYME"/>
    <property type="match status" value="1"/>
</dbReference>
<organism evidence="2 3">
    <name type="scientific">Bonamia ostreae</name>
    <dbReference type="NCBI Taxonomy" id="126728"/>
    <lineage>
        <taxon>Eukaryota</taxon>
        <taxon>Sar</taxon>
        <taxon>Rhizaria</taxon>
        <taxon>Endomyxa</taxon>
        <taxon>Ascetosporea</taxon>
        <taxon>Haplosporida</taxon>
        <taxon>Bonamia</taxon>
    </lineage>
</organism>
<gene>
    <name evidence="2" type="primary">DBR1_1</name>
    <name evidence="2" type="ORF">MHBO_002655</name>
</gene>
<dbReference type="Gene3D" id="3.60.21.10">
    <property type="match status" value="1"/>
</dbReference>
<reference evidence="2 3" key="1">
    <citation type="journal article" date="2024" name="BMC Biol.">
        <title>Comparative genomics of Ascetosporea gives new insight into the evolutionary basis for animal parasitism in Rhizaria.</title>
        <authorList>
            <person name="Hiltunen Thoren M."/>
            <person name="Onut-Brannstrom I."/>
            <person name="Alfjorden A."/>
            <person name="Peckova H."/>
            <person name="Swords F."/>
            <person name="Hooper C."/>
            <person name="Holzer A.S."/>
            <person name="Bass D."/>
            <person name="Burki F."/>
        </authorList>
    </citation>
    <scope>NUCLEOTIDE SEQUENCE [LARGE SCALE GENOMIC DNA]</scope>
    <source>
        <strain evidence="2">20-A016</strain>
    </source>
</reference>
<dbReference type="InterPro" id="IPR004843">
    <property type="entry name" value="Calcineurin-like_PHP"/>
</dbReference>
<evidence type="ECO:0000313" key="2">
    <source>
        <dbReference type="EMBL" id="MES1921057.1"/>
    </source>
</evidence>
<dbReference type="Pfam" id="PF00149">
    <property type="entry name" value="Metallophos"/>
    <property type="match status" value="1"/>
</dbReference>
<comment type="caution">
    <text evidence="2">The sequence shown here is derived from an EMBL/GenBank/DDBJ whole genome shotgun (WGS) entry which is preliminary data.</text>
</comment>
<evidence type="ECO:0000313" key="3">
    <source>
        <dbReference type="Proteomes" id="UP001439008"/>
    </source>
</evidence>
<protein>
    <submittedName>
        <fullName evidence="2">Lariat debranching enzyme</fullName>
    </submittedName>
</protein>
<keyword evidence="3" id="KW-1185">Reference proteome</keyword>
<proteinExistence type="predicted"/>
<sequence>MHVAVVGCGHGRLDDIYSSIKQIEKSESVKVDLLLICGDFQAIRNKEELRTMACPEKYRNMESYYKYYNGEKKAPVMTIVIGGNHESSLHFYELYHGGWLADNIYFLGYAGVVNFNGLRICGLSGIFKKHDYSKGFYESPPFLEKSDQHSVYHSREFNVEQLCQLRSKVHIVMTHDWPTGIAFHGDVENLIRR</sequence>